<evidence type="ECO:0000313" key="3">
    <source>
        <dbReference type="Proteomes" id="UP000824124"/>
    </source>
</evidence>
<sequence>MEKFSVLLMIAAIVCALFADKIDTTVKGDKKVKKVIIVFSVGVLLVGTIAIVASILA</sequence>
<keyword evidence="1" id="KW-0472">Membrane</keyword>
<organism evidence="2 3">
    <name type="scientific">Candidatus Avidehalobacter gallistercoris</name>
    <dbReference type="NCBI Taxonomy" id="2840694"/>
    <lineage>
        <taxon>Bacteria</taxon>
        <taxon>Bacillati</taxon>
        <taxon>Bacillota</taxon>
        <taxon>Clostridia</taxon>
        <taxon>Eubacteriales</taxon>
        <taxon>Peptococcaceae</taxon>
        <taxon>Peptococcaceae incertae sedis</taxon>
        <taxon>Candidatus Avidehalobacter</taxon>
    </lineage>
</organism>
<keyword evidence="1" id="KW-0812">Transmembrane</keyword>
<reference evidence="2" key="1">
    <citation type="submission" date="2020-10" db="EMBL/GenBank/DDBJ databases">
        <authorList>
            <person name="Gilroy R."/>
        </authorList>
    </citation>
    <scope>NUCLEOTIDE SEQUENCE</scope>
    <source>
        <strain evidence="2">2830</strain>
    </source>
</reference>
<protein>
    <submittedName>
        <fullName evidence="2">Protein CrcB-like protein</fullName>
    </submittedName>
</protein>
<dbReference type="Proteomes" id="UP000824124">
    <property type="component" value="Unassembled WGS sequence"/>
</dbReference>
<comment type="caution">
    <text evidence="2">The sequence shown here is derived from an EMBL/GenBank/DDBJ whole genome shotgun (WGS) entry which is preliminary data.</text>
</comment>
<dbReference type="EMBL" id="DVMH01000014">
    <property type="protein sequence ID" value="HIU10038.1"/>
    <property type="molecule type" value="Genomic_DNA"/>
</dbReference>
<keyword evidence="1" id="KW-1133">Transmembrane helix</keyword>
<feature type="transmembrane region" description="Helical" evidence="1">
    <location>
        <begin position="35"/>
        <end position="56"/>
    </location>
</feature>
<evidence type="ECO:0000256" key="1">
    <source>
        <dbReference type="SAM" id="Phobius"/>
    </source>
</evidence>
<accession>A0A9D1HLD2</accession>
<gene>
    <name evidence="2" type="ORF">IAB00_02105</name>
</gene>
<name>A0A9D1HLD2_9FIRM</name>
<reference evidence="2" key="2">
    <citation type="journal article" date="2021" name="PeerJ">
        <title>Extensive microbial diversity within the chicken gut microbiome revealed by metagenomics and culture.</title>
        <authorList>
            <person name="Gilroy R."/>
            <person name="Ravi A."/>
            <person name="Getino M."/>
            <person name="Pursley I."/>
            <person name="Horton D.L."/>
            <person name="Alikhan N.F."/>
            <person name="Baker D."/>
            <person name="Gharbi K."/>
            <person name="Hall N."/>
            <person name="Watson M."/>
            <person name="Adriaenssens E.M."/>
            <person name="Foster-Nyarko E."/>
            <person name="Jarju S."/>
            <person name="Secka A."/>
            <person name="Antonio M."/>
            <person name="Oren A."/>
            <person name="Chaudhuri R.R."/>
            <person name="La Ragione R."/>
            <person name="Hildebrand F."/>
            <person name="Pallen M.J."/>
        </authorList>
    </citation>
    <scope>NUCLEOTIDE SEQUENCE</scope>
    <source>
        <strain evidence="2">2830</strain>
    </source>
</reference>
<proteinExistence type="predicted"/>
<evidence type="ECO:0000313" key="2">
    <source>
        <dbReference type="EMBL" id="HIU10038.1"/>
    </source>
</evidence>
<dbReference type="AlphaFoldDB" id="A0A9D1HLD2"/>